<sequence length="76" mass="8248">MENVNNTGINIKCFYKVPRGFGLPFAGRWLKAIGHRLNCVEFVAAGGTVASLDNESAELLARNADATRLTSPQAFH</sequence>
<accession>A0ABV9QC48</accession>
<evidence type="ECO:0000313" key="2">
    <source>
        <dbReference type="Proteomes" id="UP001596001"/>
    </source>
</evidence>
<evidence type="ECO:0000313" key="1">
    <source>
        <dbReference type="EMBL" id="MFC4788383.1"/>
    </source>
</evidence>
<organism evidence="1 2">
    <name type="scientific">Giesbergeria sinuosa</name>
    <dbReference type="NCBI Taxonomy" id="80883"/>
    <lineage>
        <taxon>Bacteria</taxon>
        <taxon>Pseudomonadati</taxon>
        <taxon>Pseudomonadota</taxon>
        <taxon>Betaproteobacteria</taxon>
        <taxon>Burkholderiales</taxon>
        <taxon>Comamonadaceae</taxon>
        <taxon>Giesbergeria</taxon>
    </lineage>
</organism>
<name>A0ABV9QC48_9BURK</name>
<gene>
    <name evidence="1" type="ORF">ACFO6X_05220</name>
</gene>
<dbReference type="RefSeq" id="WP_382430758.1">
    <property type="nucleotide sequence ID" value="NZ_JBHSHJ010000003.1"/>
</dbReference>
<protein>
    <submittedName>
        <fullName evidence="1">Uncharacterized protein</fullName>
    </submittedName>
</protein>
<dbReference type="Proteomes" id="UP001596001">
    <property type="component" value="Unassembled WGS sequence"/>
</dbReference>
<reference evidence="2" key="1">
    <citation type="journal article" date="2019" name="Int. J. Syst. Evol. Microbiol.">
        <title>The Global Catalogue of Microorganisms (GCM) 10K type strain sequencing project: providing services to taxonomists for standard genome sequencing and annotation.</title>
        <authorList>
            <consortium name="The Broad Institute Genomics Platform"/>
            <consortium name="The Broad Institute Genome Sequencing Center for Infectious Disease"/>
            <person name="Wu L."/>
            <person name="Ma J."/>
        </authorList>
    </citation>
    <scope>NUCLEOTIDE SEQUENCE [LARGE SCALE GENOMIC DNA]</scope>
    <source>
        <strain evidence="2">CCUG 49452</strain>
    </source>
</reference>
<keyword evidence="2" id="KW-1185">Reference proteome</keyword>
<comment type="caution">
    <text evidence="1">The sequence shown here is derived from an EMBL/GenBank/DDBJ whole genome shotgun (WGS) entry which is preliminary data.</text>
</comment>
<proteinExistence type="predicted"/>
<dbReference type="EMBL" id="JBHSHJ010000003">
    <property type="protein sequence ID" value="MFC4788383.1"/>
    <property type="molecule type" value="Genomic_DNA"/>
</dbReference>